<dbReference type="RefSeq" id="WP_277866477.1">
    <property type="nucleotide sequence ID" value="NZ_JAKKUT010000002.1"/>
</dbReference>
<accession>A0ABT6EXN0</accession>
<dbReference type="InterPro" id="IPR036812">
    <property type="entry name" value="NAD(P)_OxRdtase_dom_sf"/>
</dbReference>
<dbReference type="Gene3D" id="3.20.20.100">
    <property type="entry name" value="NADP-dependent oxidoreductase domain"/>
    <property type="match status" value="1"/>
</dbReference>
<name>A0ABT6EXN0_9SYNE</name>
<dbReference type="CDD" id="cd19096">
    <property type="entry name" value="AKR_Fe-S_oxidoreductase"/>
    <property type="match status" value="1"/>
</dbReference>
<dbReference type="Proteomes" id="UP001154265">
    <property type="component" value="Unassembled WGS sequence"/>
</dbReference>
<protein>
    <submittedName>
        <fullName evidence="2">Aldo/keto reductase</fullName>
    </submittedName>
</protein>
<comment type="caution">
    <text evidence="2">The sequence shown here is derived from an EMBL/GenBank/DDBJ whole genome shotgun (WGS) entry which is preliminary data.</text>
</comment>
<keyword evidence="3" id="KW-1185">Reference proteome</keyword>
<dbReference type="EMBL" id="JAKKUT010000002">
    <property type="protein sequence ID" value="MDG2990570.1"/>
    <property type="molecule type" value="Genomic_DNA"/>
</dbReference>
<dbReference type="PANTHER" id="PTHR43312:SF2">
    <property type="entry name" value="OXIDOREDUCTASE"/>
    <property type="match status" value="1"/>
</dbReference>
<reference evidence="2" key="1">
    <citation type="journal article" date="2022" name="Genome Biol. Evol.">
        <title>A New Gene Family Diagnostic for Intracellular Biomineralization of Amorphous Ca Carbonates by Cyanobacteria.</title>
        <authorList>
            <person name="Benzerara K."/>
            <person name="Duprat E."/>
            <person name="Bitard-Feildel T."/>
            <person name="Caumes G."/>
            <person name="Cassier-Chauvat C."/>
            <person name="Chauvat F."/>
            <person name="Dezi M."/>
            <person name="Diop S.I."/>
            <person name="Gaschignard G."/>
            <person name="Gorgen S."/>
            <person name="Gugger M."/>
            <person name="Lopez-Garcia P."/>
            <person name="Millet M."/>
            <person name="Skouri-Panet F."/>
            <person name="Moreira D."/>
            <person name="Callebaut I."/>
        </authorList>
    </citation>
    <scope>NUCLEOTIDE SEQUENCE</scope>
    <source>
        <strain evidence="2">G9</strain>
    </source>
</reference>
<gene>
    <name evidence="2" type="ORF">L3556_06425</name>
</gene>
<evidence type="ECO:0000313" key="3">
    <source>
        <dbReference type="Proteomes" id="UP001154265"/>
    </source>
</evidence>
<evidence type="ECO:0000259" key="1">
    <source>
        <dbReference type="Pfam" id="PF00248"/>
    </source>
</evidence>
<proteinExistence type="predicted"/>
<reference evidence="2" key="2">
    <citation type="submission" date="2022-01" db="EMBL/GenBank/DDBJ databases">
        <authorList>
            <person name="Zivanovic Y."/>
            <person name="Moreira D."/>
            <person name="Lopez-Garcia P."/>
        </authorList>
    </citation>
    <scope>NUCLEOTIDE SEQUENCE</scope>
    <source>
        <strain evidence="2">G9</strain>
    </source>
</reference>
<dbReference type="InterPro" id="IPR053135">
    <property type="entry name" value="AKR2_Oxidoreductase"/>
</dbReference>
<dbReference type="PANTHER" id="PTHR43312">
    <property type="entry name" value="D-THREO-ALDOSE 1-DEHYDROGENASE"/>
    <property type="match status" value="1"/>
</dbReference>
<dbReference type="InterPro" id="IPR023210">
    <property type="entry name" value="NADP_OxRdtase_dom"/>
</dbReference>
<feature type="domain" description="NADP-dependent oxidoreductase" evidence="1">
    <location>
        <begin position="19"/>
        <end position="210"/>
    </location>
</feature>
<evidence type="ECO:0000313" key="2">
    <source>
        <dbReference type="EMBL" id="MDG2990570.1"/>
    </source>
</evidence>
<organism evidence="2 3">
    <name type="scientific">Candidatus Synechococcus calcipolaris G9</name>
    <dbReference type="NCBI Taxonomy" id="1497997"/>
    <lineage>
        <taxon>Bacteria</taxon>
        <taxon>Bacillati</taxon>
        <taxon>Cyanobacteriota</taxon>
        <taxon>Cyanophyceae</taxon>
        <taxon>Synechococcales</taxon>
        <taxon>Synechococcaceae</taxon>
        <taxon>Synechococcus</taxon>
    </lineage>
</organism>
<dbReference type="SUPFAM" id="SSF51430">
    <property type="entry name" value="NAD(P)-linked oxidoreductase"/>
    <property type="match status" value="1"/>
</dbReference>
<sequence length="395" mass="44809">MQYRRFGRTNLAMPVFSCGGMRYQYQWQDTPWSQIPRDNQANLEATIRRALDLGINHIETARGYGTSELQLGQILPQLPREKLIIQTKVGPRPTAQEFRENFDRSFGYLGLDYIDLLGIHGINTLDHLDQTLRPGGCMALARQWQKDGKVRHIGFSTHGPLEVLLAAIATDEFDYINLHWYYINQNNWPAIEAARKHDMGVFIISPSDKGGMLYQPPEKLIKLCAPLSPMIFNDLFCLSHPQVHTLSLGAARPDDFEEHLKTLALLEQAPSLLPPILDRLEGAAIAALGADWYHTWNLGLPRHEETPSHINIPTILWLWNLVQAYDLVDYARMRYNLLGNGGHWFPGQNAAQVKEVELELKTCLQGNPQGDRILDILDQAHELLGSSPQKRLSQS</sequence>
<dbReference type="Pfam" id="PF00248">
    <property type="entry name" value="Aldo_ket_red"/>
    <property type="match status" value="1"/>
</dbReference>